<dbReference type="EMBL" id="ML119758">
    <property type="protein sequence ID" value="RPA75708.1"/>
    <property type="molecule type" value="Genomic_DNA"/>
</dbReference>
<feature type="region of interest" description="Disordered" evidence="1">
    <location>
        <begin position="466"/>
        <end position="515"/>
    </location>
</feature>
<organism evidence="2 3">
    <name type="scientific">Ascobolus immersus RN42</name>
    <dbReference type="NCBI Taxonomy" id="1160509"/>
    <lineage>
        <taxon>Eukaryota</taxon>
        <taxon>Fungi</taxon>
        <taxon>Dikarya</taxon>
        <taxon>Ascomycota</taxon>
        <taxon>Pezizomycotina</taxon>
        <taxon>Pezizomycetes</taxon>
        <taxon>Pezizales</taxon>
        <taxon>Ascobolaceae</taxon>
        <taxon>Ascobolus</taxon>
    </lineage>
</organism>
<evidence type="ECO:0000256" key="1">
    <source>
        <dbReference type="SAM" id="MobiDB-lite"/>
    </source>
</evidence>
<feature type="compositionally biased region" description="Polar residues" evidence="1">
    <location>
        <begin position="485"/>
        <end position="497"/>
    </location>
</feature>
<evidence type="ECO:0000313" key="2">
    <source>
        <dbReference type="EMBL" id="RPA75708.1"/>
    </source>
</evidence>
<dbReference type="OrthoDB" id="5363776at2759"/>
<sequence length="593" mass="68147">MGQSVSTRKSEHIHIHWGNETASHSRAFGQRRIKFLEAKFPRAYEKRNDIGIKSDINGILTLDLSPQADGDVLWAHAPNGSGSKGRRRYLKVAELGGRELLRIVCESLLVEDPEKNNDICATALRNVYLGTGYSNDLPISRSHRREESPTHHRNVNGFLDLFEAFVTTGRALSCISTGRHPIKKDLESAYEQHRHHLKSHSDTEQAFRFLKIADQIRSRTMFHDFVFPVLSKFEVLFPNYQYQSGDSPSRYRNVEPALSHWLAHYVLDFKSRQQDRKGKYIDRCQQYSRQVDREFDIASSRRPTLGRAQSAYAPNLGINAINDPRISIYSSNYPTSPKTKPIYLVCKPRDLSKLQENSLMTESASFSSYSNRDLPWTHEGSNQYLLVEIKSTPITDSHHDMREHHYPLTMPRITCPAGAPPSEISTNTEDAYNRSAFAQHYSNPRSPRSHAPCVCGSAYNNRPCTCPNREFSSPRPGRWERDDASTTYTTSRESSPTPQFPGAYNNSQQSYRESSNFGQLQTMQALQMEKQAHEFESLYEFARETIWEEKRLCQGYPTSWEFEEGVGERDYTSRRSYVEDEFVESRTGRMAVY</sequence>
<accession>A0A3N4HT67</accession>
<name>A0A3N4HT67_ASCIM</name>
<protein>
    <submittedName>
        <fullName evidence="2">Uncharacterized protein</fullName>
    </submittedName>
</protein>
<proteinExistence type="predicted"/>
<evidence type="ECO:0000313" key="3">
    <source>
        <dbReference type="Proteomes" id="UP000275078"/>
    </source>
</evidence>
<feature type="compositionally biased region" description="Polar residues" evidence="1">
    <location>
        <begin position="504"/>
        <end position="515"/>
    </location>
</feature>
<reference evidence="2 3" key="1">
    <citation type="journal article" date="2018" name="Nat. Ecol. Evol.">
        <title>Pezizomycetes genomes reveal the molecular basis of ectomycorrhizal truffle lifestyle.</title>
        <authorList>
            <person name="Murat C."/>
            <person name="Payen T."/>
            <person name="Noel B."/>
            <person name="Kuo A."/>
            <person name="Morin E."/>
            <person name="Chen J."/>
            <person name="Kohler A."/>
            <person name="Krizsan K."/>
            <person name="Balestrini R."/>
            <person name="Da Silva C."/>
            <person name="Montanini B."/>
            <person name="Hainaut M."/>
            <person name="Levati E."/>
            <person name="Barry K.W."/>
            <person name="Belfiori B."/>
            <person name="Cichocki N."/>
            <person name="Clum A."/>
            <person name="Dockter R.B."/>
            <person name="Fauchery L."/>
            <person name="Guy J."/>
            <person name="Iotti M."/>
            <person name="Le Tacon F."/>
            <person name="Lindquist E.A."/>
            <person name="Lipzen A."/>
            <person name="Malagnac F."/>
            <person name="Mello A."/>
            <person name="Molinier V."/>
            <person name="Miyauchi S."/>
            <person name="Poulain J."/>
            <person name="Riccioni C."/>
            <person name="Rubini A."/>
            <person name="Sitrit Y."/>
            <person name="Splivallo R."/>
            <person name="Traeger S."/>
            <person name="Wang M."/>
            <person name="Zifcakova L."/>
            <person name="Wipf D."/>
            <person name="Zambonelli A."/>
            <person name="Paolocci F."/>
            <person name="Nowrousian M."/>
            <person name="Ottonello S."/>
            <person name="Baldrian P."/>
            <person name="Spatafora J.W."/>
            <person name="Henrissat B."/>
            <person name="Nagy L.G."/>
            <person name="Aury J.M."/>
            <person name="Wincker P."/>
            <person name="Grigoriev I.V."/>
            <person name="Bonfante P."/>
            <person name="Martin F.M."/>
        </authorList>
    </citation>
    <scope>NUCLEOTIDE SEQUENCE [LARGE SCALE GENOMIC DNA]</scope>
    <source>
        <strain evidence="2 3">RN42</strain>
    </source>
</reference>
<keyword evidence="3" id="KW-1185">Reference proteome</keyword>
<gene>
    <name evidence="2" type="ORF">BJ508DRAFT_331819</name>
</gene>
<dbReference type="AlphaFoldDB" id="A0A3N4HT67"/>
<dbReference type="Proteomes" id="UP000275078">
    <property type="component" value="Unassembled WGS sequence"/>
</dbReference>